<keyword evidence="2" id="KW-0472">Membrane</keyword>
<reference evidence="3 4" key="1">
    <citation type="submission" date="2015-01" db="EMBL/GenBank/DDBJ databases">
        <title>The Genome Sequence of Ochroconis gallopava CBS43764.</title>
        <authorList>
            <consortium name="The Broad Institute Genomics Platform"/>
            <person name="Cuomo C."/>
            <person name="de Hoog S."/>
            <person name="Gorbushina A."/>
            <person name="Stielow B."/>
            <person name="Teixiera M."/>
            <person name="Abouelleil A."/>
            <person name="Chapman S.B."/>
            <person name="Priest M."/>
            <person name="Young S.K."/>
            <person name="Wortman J."/>
            <person name="Nusbaum C."/>
            <person name="Birren B."/>
        </authorList>
    </citation>
    <scope>NUCLEOTIDE SEQUENCE [LARGE SCALE GENOMIC DNA]</scope>
    <source>
        <strain evidence="3 4">CBS 43764</strain>
    </source>
</reference>
<proteinExistence type="predicted"/>
<dbReference type="VEuPathDB" id="FungiDB:PV09_05451"/>
<dbReference type="EMBL" id="KN847545">
    <property type="protein sequence ID" value="KIW03227.1"/>
    <property type="molecule type" value="Genomic_DNA"/>
</dbReference>
<evidence type="ECO:0000256" key="2">
    <source>
        <dbReference type="SAM" id="Phobius"/>
    </source>
</evidence>
<evidence type="ECO:0000313" key="3">
    <source>
        <dbReference type="EMBL" id="KIW03227.1"/>
    </source>
</evidence>
<evidence type="ECO:0000256" key="1">
    <source>
        <dbReference type="SAM" id="MobiDB-lite"/>
    </source>
</evidence>
<protein>
    <submittedName>
        <fullName evidence="3">Uncharacterized protein</fullName>
    </submittedName>
</protein>
<keyword evidence="2" id="KW-0812">Transmembrane</keyword>
<dbReference type="AlphaFoldDB" id="A0A0D1YRH9"/>
<dbReference type="Proteomes" id="UP000053259">
    <property type="component" value="Unassembled WGS sequence"/>
</dbReference>
<feature type="compositionally biased region" description="Basic residues" evidence="1">
    <location>
        <begin position="74"/>
        <end position="83"/>
    </location>
</feature>
<keyword evidence="2" id="KW-1133">Transmembrane helix</keyword>
<accession>A0A0D1YRH9</accession>
<dbReference type="InParanoid" id="A0A0D1YRH9"/>
<sequence length="247" mass="28004">MGVAVSSQSALAPISFASTITGFISFAFTLATVIRVFWDSIATFFGAATEIDDMLTNLRQALYEERANLRRARQQVKRRRRSAAAKGEGLGGRREGLTPDDALGAMSNAVKDMIRAFKQVEKPFLVDGLDEPRRRRGDRESWADDAAGYSSGGIGEDEHADYLYARSRYRKCTIKQRFLWLRYKSKALGLLDAIMRIEVRRIGFQTSHISVQLRQMGQTLDDFDDRMEAIDRIENRLSRIVGVRRID</sequence>
<evidence type="ECO:0000313" key="4">
    <source>
        <dbReference type="Proteomes" id="UP000053259"/>
    </source>
</evidence>
<keyword evidence="4" id="KW-1185">Reference proteome</keyword>
<organism evidence="3 4">
    <name type="scientific">Verruconis gallopava</name>
    <dbReference type="NCBI Taxonomy" id="253628"/>
    <lineage>
        <taxon>Eukaryota</taxon>
        <taxon>Fungi</taxon>
        <taxon>Dikarya</taxon>
        <taxon>Ascomycota</taxon>
        <taxon>Pezizomycotina</taxon>
        <taxon>Dothideomycetes</taxon>
        <taxon>Pleosporomycetidae</taxon>
        <taxon>Venturiales</taxon>
        <taxon>Sympoventuriaceae</taxon>
        <taxon>Verruconis</taxon>
    </lineage>
</organism>
<dbReference type="OrthoDB" id="4148767at2759"/>
<dbReference type="RefSeq" id="XP_016213096.1">
    <property type="nucleotide sequence ID" value="XM_016358957.1"/>
</dbReference>
<name>A0A0D1YRH9_9PEZI</name>
<dbReference type="GeneID" id="27313424"/>
<feature type="transmembrane region" description="Helical" evidence="2">
    <location>
        <begin position="12"/>
        <end position="38"/>
    </location>
</feature>
<gene>
    <name evidence="3" type="ORF">PV09_05451</name>
</gene>
<feature type="region of interest" description="Disordered" evidence="1">
    <location>
        <begin position="74"/>
        <end position="99"/>
    </location>
</feature>